<feature type="domain" description="Histidine kinase" evidence="12">
    <location>
        <begin position="266"/>
        <end position="481"/>
    </location>
</feature>
<dbReference type="Pfam" id="PF00512">
    <property type="entry name" value="HisKA"/>
    <property type="match status" value="1"/>
</dbReference>
<dbReference type="InterPro" id="IPR036890">
    <property type="entry name" value="HATPase_C_sf"/>
</dbReference>
<dbReference type="GO" id="GO:0005886">
    <property type="term" value="C:plasma membrane"/>
    <property type="evidence" value="ECO:0007669"/>
    <property type="project" value="UniProtKB-SubCell"/>
</dbReference>
<evidence type="ECO:0000256" key="1">
    <source>
        <dbReference type="ARBA" id="ARBA00000085"/>
    </source>
</evidence>
<dbReference type="PROSITE" id="PS50109">
    <property type="entry name" value="HIS_KIN"/>
    <property type="match status" value="1"/>
</dbReference>
<keyword evidence="15" id="KW-1185">Reference proteome</keyword>
<dbReference type="EMBL" id="FOJI01000023">
    <property type="protein sequence ID" value="SEW44826.1"/>
    <property type="molecule type" value="Genomic_DNA"/>
</dbReference>
<feature type="transmembrane region" description="Helical" evidence="11">
    <location>
        <begin position="12"/>
        <end position="32"/>
    </location>
</feature>
<dbReference type="CDD" id="cd06225">
    <property type="entry name" value="HAMP"/>
    <property type="match status" value="1"/>
</dbReference>
<dbReference type="PANTHER" id="PTHR45453:SF1">
    <property type="entry name" value="PHOSPHATE REGULON SENSOR PROTEIN PHOR"/>
    <property type="match status" value="1"/>
</dbReference>
<dbReference type="SUPFAM" id="SSF158472">
    <property type="entry name" value="HAMP domain-like"/>
    <property type="match status" value="1"/>
</dbReference>
<evidence type="ECO:0000256" key="6">
    <source>
        <dbReference type="ARBA" id="ARBA00022679"/>
    </source>
</evidence>
<dbReference type="AlphaFoldDB" id="A0A1I0RU27"/>
<keyword evidence="8 14" id="KW-0418">Kinase</keyword>
<evidence type="ECO:0000256" key="4">
    <source>
        <dbReference type="ARBA" id="ARBA00022475"/>
    </source>
</evidence>
<reference evidence="14 15" key="1">
    <citation type="submission" date="2016-10" db="EMBL/GenBank/DDBJ databases">
        <authorList>
            <person name="de Groot N.N."/>
        </authorList>
    </citation>
    <scope>NUCLEOTIDE SEQUENCE [LARGE SCALE GENOMIC DNA]</scope>
    <source>
        <strain evidence="14 15">DSM 9179</strain>
    </source>
</reference>
<dbReference type="PROSITE" id="PS50885">
    <property type="entry name" value="HAMP"/>
    <property type="match status" value="1"/>
</dbReference>
<comment type="subcellular location">
    <subcellularLocation>
        <location evidence="2">Cell membrane</location>
        <topology evidence="2">Multi-pass membrane protein</topology>
    </subcellularLocation>
</comment>
<dbReference type="OrthoDB" id="2359336at2"/>
<dbReference type="PRINTS" id="PR00344">
    <property type="entry name" value="BCTRLSENSOR"/>
</dbReference>
<dbReference type="InterPro" id="IPR004358">
    <property type="entry name" value="Sig_transdc_His_kin-like_C"/>
</dbReference>
<evidence type="ECO:0000313" key="15">
    <source>
        <dbReference type="Proteomes" id="UP000199701"/>
    </source>
</evidence>
<dbReference type="SMART" id="SM00387">
    <property type="entry name" value="HATPase_c"/>
    <property type="match status" value="1"/>
</dbReference>
<name>A0A1I0RU27_9FIRM</name>
<evidence type="ECO:0000256" key="9">
    <source>
        <dbReference type="ARBA" id="ARBA00022989"/>
    </source>
</evidence>
<dbReference type="InterPro" id="IPR003660">
    <property type="entry name" value="HAMP_dom"/>
</dbReference>
<dbReference type="Gene3D" id="1.10.287.130">
    <property type="match status" value="1"/>
</dbReference>
<dbReference type="InterPro" id="IPR005467">
    <property type="entry name" value="His_kinase_dom"/>
</dbReference>
<dbReference type="FunFam" id="1.10.287.130:FF:000001">
    <property type="entry name" value="Two-component sensor histidine kinase"/>
    <property type="match status" value="1"/>
</dbReference>
<dbReference type="CDD" id="cd00082">
    <property type="entry name" value="HisKA"/>
    <property type="match status" value="1"/>
</dbReference>
<keyword evidence="5" id="KW-0597">Phosphoprotein</keyword>
<dbReference type="Proteomes" id="UP000199701">
    <property type="component" value="Unassembled WGS sequence"/>
</dbReference>
<dbReference type="CDD" id="cd00075">
    <property type="entry name" value="HATPase"/>
    <property type="match status" value="1"/>
</dbReference>
<feature type="transmembrane region" description="Helical" evidence="11">
    <location>
        <begin position="176"/>
        <end position="201"/>
    </location>
</feature>
<dbReference type="SUPFAM" id="SSF103190">
    <property type="entry name" value="Sensory domain-like"/>
    <property type="match status" value="1"/>
</dbReference>
<keyword evidence="4" id="KW-1003">Cell membrane</keyword>
<dbReference type="GO" id="GO:0004721">
    <property type="term" value="F:phosphoprotein phosphatase activity"/>
    <property type="evidence" value="ECO:0007669"/>
    <property type="project" value="TreeGrafter"/>
</dbReference>
<evidence type="ECO:0000259" key="13">
    <source>
        <dbReference type="PROSITE" id="PS50885"/>
    </source>
</evidence>
<evidence type="ECO:0000256" key="7">
    <source>
        <dbReference type="ARBA" id="ARBA00022692"/>
    </source>
</evidence>
<keyword evidence="7 11" id="KW-0812">Transmembrane</keyword>
<dbReference type="Gene3D" id="6.10.340.10">
    <property type="match status" value="1"/>
</dbReference>
<dbReference type="GO" id="GO:0000155">
    <property type="term" value="F:phosphorelay sensor kinase activity"/>
    <property type="evidence" value="ECO:0007669"/>
    <property type="project" value="InterPro"/>
</dbReference>
<dbReference type="SUPFAM" id="SSF47384">
    <property type="entry name" value="Homodimeric domain of signal transducing histidine kinase"/>
    <property type="match status" value="1"/>
</dbReference>
<evidence type="ECO:0000256" key="10">
    <source>
        <dbReference type="ARBA" id="ARBA00023012"/>
    </source>
</evidence>
<dbReference type="SMART" id="SM00388">
    <property type="entry name" value="HisKA"/>
    <property type="match status" value="1"/>
</dbReference>
<evidence type="ECO:0000256" key="11">
    <source>
        <dbReference type="SAM" id="Phobius"/>
    </source>
</evidence>
<dbReference type="Pfam" id="PF02518">
    <property type="entry name" value="HATPase_c"/>
    <property type="match status" value="1"/>
</dbReference>
<dbReference type="PANTHER" id="PTHR45453">
    <property type="entry name" value="PHOSPHATE REGULON SENSOR PROTEIN PHOR"/>
    <property type="match status" value="1"/>
</dbReference>
<gene>
    <name evidence="14" type="ORF">SAMN05421659_12327</name>
</gene>
<dbReference type="STRING" id="99656.SAMN05421659_12327"/>
<sequence length="481" mass="53819">MKNKIVWKLSIYFITSLLVFAFIISGIFIYLFRINTIELHKNELEQRATKISKTLSSITSDSIRKNQGSGYGAYLKFLNDIAMSDVWIVDENLNIITAGNDQVSQYSFSDLPSNAEEIVKEVFSGKTEFSESFSNILDTPTLTVGTPIKDDSGNIFGVVLLHSPVNGIDLAISKGIVILVFSIGIALMIAILLSIGFSFTFTKPLKSLNLTAIKLTEGDYTVKTNVKQSDEIGTLAMNMDILAQRLNESSMESEKLEQLRRDFIANISHELRTPVTVIRGSLEALNDGIITKEAQVLEYYSQMLAESKHLQRLIGDLLDLSRLQNTDFQLEMTQISICEVLSDVIRSAKSLAKDKQIEFVVNNNFKDCALLGDYGRLRQMILIIVDNAIKFSPQNGHIYINVSQDKNLILSIRDEGRGINNDDLPYVFDRFYKTKSIENKNGTGLGLAIAKQIAIRHNATIKLVNEIGVGCEFVFIFHDDL</sequence>
<feature type="domain" description="HAMP" evidence="13">
    <location>
        <begin position="199"/>
        <end position="251"/>
    </location>
</feature>
<dbReference type="GO" id="GO:0016036">
    <property type="term" value="P:cellular response to phosphate starvation"/>
    <property type="evidence" value="ECO:0007669"/>
    <property type="project" value="TreeGrafter"/>
</dbReference>
<proteinExistence type="predicted"/>
<keyword evidence="6" id="KW-0808">Transferase</keyword>
<evidence type="ECO:0000256" key="8">
    <source>
        <dbReference type="ARBA" id="ARBA00022777"/>
    </source>
</evidence>
<dbReference type="InterPro" id="IPR003661">
    <property type="entry name" value="HisK_dim/P_dom"/>
</dbReference>
<dbReference type="InterPro" id="IPR003594">
    <property type="entry name" value="HATPase_dom"/>
</dbReference>
<protein>
    <recommendedName>
        <fullName evidence="3">histidine kinase</fullName>
        <ecNumber evidence="3">2.7.13.3</ecNumber>
    </recommendedName>
</protein>
<accession>A0A1I0RU27</accession>
<dbReference type="InterPro" id="IPR029151">
    <property type="entry name" value="Sensor-like_sf"/>
</dbReference>
<dbReference type="InterPro" id="IPR050351">
    <property type="entry name" value="BphY/WalK/GraS-like"/>
</dbReference>
<keyword evidence="9 11" id="KW-1133">Transmembrane helix</keyword>
<organism evidence="14 15">
    <name type="scientific">[Clostridium] fimetarium</name>
    <dbReference type="NCBI Taxonomy" id="99656"/>
    <lineage>
        <taxon>Bacteria</taxon>
        <taxon>Bacillati</taxon>
        <taxon>Bacillota</taxon>
        <taxon>Clostridia</taxon>
        <taxon>Lachnospirales</taxon>
        <taxon>Lachnospiraceae</taxon>
    </lineage>
</organism>
<dbReference type="SUPFAM" id="SSF55874">
    <property type="entry name" value="ATPase domain of HSP90 chaperone/DNA topoisomerase II/histidine kinase"/>
    <property type="match status" value="1"/>
</dbReference>
<dbReference type="InterPro" id="IPR036097">
    <property type="entry name" value="HisK_dim/P_sf"/>
</dbReference>
<keyword evidence="10" id="KW-0902">Two-component regulatory system</keyword>
<comment type="catalytic activity">
    <reaction evidence="1">
        <text>ATP + protein L-histidine = ADP + protein N-phospho-L-histidine.</text>
        <dbReference type="EC" id="2.7.13.3"/>
    </reaction>
</comment>
<evidence type="ECO:0000256" key="5">
    <source>
        <dbReference type="ARBA" id="ARBA00022553"/>
    </source>
</evidence>
<evidence type="ECO:0000259" key="12">
    <source>
        <dbReference type="PROSITE" id="PS50109"/>
    </source>
</evidence>
<dbReference type="Pfam" id="PF00672">
    <property type="entry name" value="HAMP"/>
    <property type="match status" value="1"/>
</dbReference>
<keyword evidence="11" id="KW-0472">Membrane</keyword>
<dbReference type="EC" id="2.7.13.3" evidence="3"/>
<evidence type="ECO:0000256" key="2">
    <source>
        <dbReference type="ARBA" id="ARBA00004651"/>
    </source>
</evidence>
<evidence type="ECO:0000313" key="14">
    <source>
        <dbReference type="EMBL" id="SEW44826.1"/>
    </source>
</evidence>
<dbReference type="RefSeq" id="WP_092457817.1">
    <property type="nucleotide sequence ID" value="NZ_FOJI01000023.1"/>
</dbReference>
<dbReference type="Gene3D" id="3.30.565.10">
    <property type="entry name" value="Histidine kinase-like ATPase, C-terminal domain"/>
    <property type="match status" value="1"/>
</dbReference>
<evidence type="ECO:0000256" key="3">
    <source>
        <dbReference type="ARBA" id="ARBA00012438"/>
    </source>
</evidence>